<accession>A0ABR2MGK0</accession>
<evidence type="ECO:0000256" key="5">
    <source>
        <dbReference type="ARBA" id="ARBA00023163"/>
    </source>
</evidence>
<comment type="caution">
    <text evidence="7">The sequence shown here is derived from an EMBL/GenBank/DDBJ whole genome shotgun (WGS) entry which is preliminary data.</text>
</comment>
<dbReference type="Proteomes" id="UP001412067">
    <property type="component" value="Unassembled WGS sequence"/>
</dbReference>
<evidence type="ECO:0000313" key="7">
    <source>
        <dbReference type="EMBL" id="KAK8962841.1"/>
    </source>
</evidence>
<dbReference type="Gene3D" id="1.10.132.30">
    <property type="match status" value="1"/>
</dbReference>
<dbReference type="EC" id="2.7.7.6" evidence="1"/>
<evidence type="ECO:0000256" key="6">
    <source>
        <dbReference type="SAM" id="MobiDB-lite"/>
    </source>
</evidence>
<evidence type="ECO:0000256" key="1">
    <source>
        <dbReference type="ARBA" id="ARBA00012418"/>
    </source>
</evidence>
<dbReference type="EMBL" id="JBBWWR010000008">
    <property type="protein sequence ID" value="KAK8962841.1"/>
    <property type="molecule type" value="Genomic_DNA"/>
</dbReference>
<evidence type="ECO:0000313" key="8">
    <source>
        <dbReference type="Proteomes" id="UP001412067"/>
    </source>
</evidence>
<keyword evidence="5" id="KW-0804">Transcription</keyword>
<reference evidence="7 8" key="1">
    <citation type="journal article" date="2022" name="Nat. Plants">
        <title>Genomes of leafy and leafless Platanthera orchids illuminate the evolution of mycoheterotrophy.</title>
        <authorList>
            <person name="Li M.H."/>
            <person name="Liu K.W."/>
            <person name="Li Z."/>
            <person name="Lu H.C."/>
            <person name="Ye Q.L."/>
            <person name="Zhang D."/>
            <person name="Wang J.Y."/>
            <person name="Li Y.F."/>
            <person name="Zhong Z.M."/>
            <person name="Liu X."/>
            <person name="Yu X."/>
            <person name="Liu D.K."/>
            <person name="Tu X.D."/>
            <person name="Liu B."/>
            <person name="Hao Y."/>
            <person name="Liao X.Y."/>
            <person name="Jiang Y.T."/>
            <person name="Sun W.H."/>
            <person name="Chen J."/>
            <person name="Chen Y.Q."/>
            <person name="Ai Y."/>
            <person name="Zhai J.W."/>
            <person name="Wu S.S."/>
            <person name="Zhou Z."/>
            <person name="Hsiao Y.Y."/>
            <person name="Wu W.L."/>
            <person name="Chen Y.Y."/>
            <person name="Lin Y.F."/>
            <person name="Hsu J.L."/>
            <person name="Li C.Y."/>
            <person name="Wang Z.W."/>
            <person name="Zhao X."/>
            <person name="Zhong W.Y."/>
            <person name="Ma X.K."/>
            <person name="Ma L."/>
            <person name="Huang J."/>
            <person name="Chen G.Z."/>
            <person name="Huang M.Z."/>
            <person name="Huang L."/>
            <person name="Peng D.H."/>
            <person name="Luo Y.B."/>
            <person name="Zou S.Q."/>
            <person name="Chen S.P."/>
            <person name="Lan S."/>
            <person name="Tsai W.C."/>
            <person name="Van de Peer Y."/>
            <person name="Liu Z.J."/>
        </authorList>
    </citation>
    <scope>NUCLEOTIDE SEQUENCE [LARGE SCALE GENOMIC DNA]</scope>
    <source>
        <strain evidence="7">Lor288</strain>
    </source>
</reference>
<keyword evidence="4" id="KW-0548">Nucleotidyltransferase</keyword>
<gene>
    <name evidence="7" type="ORF">KSP40_PGU006970</name>
</gene>
<evidence type="ECO:0000256" key="3">
    <source>
        <dbReference type="ARBA" id="ARBA00022679"/>
    </source>
</evidence>
<evidence type="ECO:0000256" key="4">
    <source>
        <dbReference type="ARBA" id="ARBA00022695"/>
    </source>
</evidence>
<organism evidence="7 8">
    <name type="scientific">Platanthera guangdongensis</name>
    <dbReference type="NCBI Taxonomy" id="2320717"/>
    <lineage>
        <taxon>Eukaryota</taxon>
        <taxon>Viridiplantae</taxon>
        <taxon>Streptophyta</taxon>
        <taxon>Embryophyta</taxon>
        <taxon>Tracheophyta</taxon>
        <taxon>Spermatophyta</taxon>
        <taxon>Magnoliopsida</taxon>
        <taxon>Liliopsida</taxon>
        <taxon>Asparagales</taxon>
        <taxon>Orchidaceae</taxon>
        <taxon>Orchidoideae</taxon>
        <taxon>Orchideae</taxon>
        <taxon>Orchidinae</taxon>
        <taxon>Platanthera</taxon>
    </lineage>
</organism>
<keyword evidence="8" id="KW-1185">Reference proteome</keyword>
<protein>
    <recommendedName>
        <fullName evidence="1">DNA-directed RNA polymerase</fullName>
        <ecNumber evidence="1">2.7.7.6</ecNumber>
    </recommendedName>
</protein>
<evidence type="ECO:0000256" key="2">
    <source>
        <dbReference type="ARBA" id="ARBA00022478"/>
    </source>
</evidence>
<proteinExistence type="predicted"/>
<feature type="region of interest" description="Disordered" evidence="6">
    <location>
        <begin position="63"/>
        <end position="94"/>
    </location>
</feature>
<dbReference type="SUPFAM" id="SSF64484">
    <property type="entry name" value="beta and beta-prime subunits of DNA dependent RNA-polymerase"/>
    <property type="match status" value="1"/>
</dbReference>
<keyword evidence="3" id="KW-0808">Transferase</keyword>
<dbReference type="InterPro" id="IPR038120">
    <property type="entry name" value="Rpb1_funnel_sf"/>
</dbReference>
<feature type="compositionally biased region" description="Basic and acidic residues" evidence="6">
    <location>
        <begin position="72"/>
        <end position="94"/>
    </location>
</feature>
<keyword evidence="2" id="KW-0240">DNA-directed RNA polymerase</keyword>
<name>A0ABR2MGK0_9ASPA</name>
<sequence>MGGSRGGPEGHWPHPPLFLEFSRRTASLADFLPIDDFLPSPDRRFAPDRRFLIDDRRSIADFFPSTISSNPPDRRSSPTRPDRRFLPIPPDRRSSFTRPDRRFFLIDCKYPSPESTSFFLIDCKYPSRRVPSPPPGPPQLLNKTEKVIRRNGESATTRLDRMMSNALNAITSEVDKALFPGGLQKPFPNNCLSLMTAATAKGGLVNVFHFFNLVSSHVVELQKAFQANK</sequence>